<dbReference type="GO" id="GO:0004364">
    <property type="term" value="F:glutathione transferase activity"/>
    <property type="evidence" value="ECO:0007669"/>
    <property type="project" value="UniProtKB-EC"/>
</dbReference>
<proteinExistence type="predicted"/>
<dbReference type="InterPro" id="IPR036282">
    <property type="entry name" value="Glutathione-S-Trfase_C_sf"/>
</dbReference>
<evidence type="ECO:0000259" key="2">
    <source>
        <dbReference type="PROSITE" id="PS50405"/>
    </source>
</evidence>
<feature type="domain" description="GST N-terminal" evidence="1">
    <location>
        <begin position="1"/>
        <end position="83"/>
    </location>
</feature>
<dbReference type="PROSITE" id="PS50404">
    <property type="entry name" value="GST_NTER"/>
    <property type="match status" value="1"/>
</dbReference>
<dbReference type="SUPFAM" id="SSF52833">
    <property type="entry name" value="Thioredoxin-like"/>
    <property type="match status" value="1"/>
</dbReference>
<evidence type="ECO:0000313" key="3">
    <source>
        <dbReference type="EMBL" id="MBB6485884.1"/>
    </source>
</evidence>
<feature type="domain" description="GST C-terminal" evidence="2">
    <location>
        <begin position="89"/>
        <end position="205"/>
    </location>
</feature>
<evidence type="ECO:0000259" key="1">
    <source>
        <dbReference type="PROSITE" id="PS50404"/>
    </source>
</evidence>
<dbReference type="PROSITE" id="PS50405">
    <property type="entry name" value="GST_CTER"/>
    <property type="match status" value="1"/>
</dbReference>
<dbReference type="InterPro" id="IPR004046">
    <property type="entry name" value="GST_C"/>
</dbReference>
<dbReference type="EMBL" id="JACHBG010000006">
    <property type="protein sequence ID" value="MBB6485884.1"/>
    <property type="molecule type" value="Genomic_DNA"/>
</dbReference>
<dbReference type="InterPro" id="IPR010987">
    <property type="entry name" value="Glutathione-S-Trfase_C-like"/>
</dbReference>
<dbReference type="Proteomes" id="UP000565576">
    <property type="component" value="Unassembled WGS sequence"/>
</dbReference>
<evidence type="ECO:0000313" key="4">
    <source>
        <dbReference type="Proteomes" id="UP000565576"/>
    </source>
</evidence>
<dbReference type="SUPFAM" id="SSF47616">
    <property type="entry name" value="GST C-terminal domain-like"/>
    <property type="match status" value="1"/>
</dbReference>
<dbReference type="SFLD" id="SFLDG01150">
    <property type="entry name" value="Main.1:_Beta-like"/>
    <property type="match status" value="1"/>
</dbReference>
<dbReference type="InterPro" id="IPR036249">
    <property type="entry name" value="Thioredoxin-like_sf"/>
</dbReference>
<dbReference type="SFLD" id="SFLDG00358">
    <property type="entry name" value="Main_(cytGST)"/>
    <property type="match status" value="1"/>
</dbReference>
<dbReference type="InterPro" id="IPR040079">
    <property type="entry name" value="Glutathione_S-Trfase"/>
</dbReference>
<dbReference type="PANTHER" id="PTHR44051:SF8">
    <property type="entry name" value="GLUTATHIONE S-TRANSFERASE GSTA"/>
    <property type="match status" value="1"/>
</dbReference>
<dbReference type="RefSeq" id="WP_184705335.1">
    <property type="nucleotide sequence ID" value="NZ_JACHBG010000006.1"/>
</dbReference>
<gene>
    <name evidence="3" type="ORF">GGD46_003178</name>
</gene>
<dbReference type="EC" id="2.5.1.18" evidence="3"/>
<dbReference type="Gene3D" id="1.20.1050.10">
    <property type="match status" value="1"/>
</dbReference>
<organism evidence="3 4">
    <name type="scientific">Rhizobium lusitanum</name>
    <dbReference type="NCBI Taxonomy" id="293958"/>
    <lineage>
        <taxon>Bacteria</taxon>
        <taxon>Pseudomonadati</taxon>
        <taxon>Pseudomonadota</taxon>
        <taxon>Alphaproteobacteria</taxon>
        <taxon>Hyphomicrobiales</taxon>
        <taxon>Rhizobiaceae</taxon>
        <taxon>Rhizobium/Agrobacterium group</taxon>
        <taxon>Rhizobium</taxon>
    </lineage>
</organism>
<name>A0A7X0IRL9_9HYPH</name>
<dbReference type="NCBIfam" id="NF007831">
    <property type="entry name" value="PRK10542.1"/>
    <property type="match status" value="1"/>
</dbReference>
<dbReference type="SFLD" id="SFLDS00019">
    <property type="entry name" value="Glutathione_Transferase_(cytos"/>
    <property type="match status" value="1"/>
</dbReference>
<dbReference type="PANTHER" id="PTHR44051">
    <property type="entry name" value="GLUTATHIONE S-TRANSFERASE-RELATED"/>
    <property type="match status" value="1"/>
</dbReference>
<protein>
    <submittedName>
        <fullName evidence="3">Glutathione S-transferase</fullName>
        <ecNumber evidence="3">2.5.1.18</ecNumber>
    </submittedName>
</protein>
<dbReference type="CDD" id="cd03188">
    <property type="entry name" value="GST_C_Beta"/>
    <property type="match status" value="1"/>
</dbReference>
<sequence>MKLYYAPGVCSMAAHITAVEAGISLDLIGVNIRSEPHRVEDGRDLKSVSAKGLVPILELDDGQVLTEGVAILLYLADRNPEAMLAPAQDSFDRYRLQEWLTFISSELHKTFSPWLFHPEYGAQAANVARERLKPRFDILEAHLADHDYLAGDRFSIADAYCFTIMNWSNGRGIDLDDWPHLMRYLSRVAERPSVHATLVAEGLRK</sequence>
<dbReference type="InterPro" id="IPR004045">
    <property type="entry name" value="Glutathione_S-Trfase_N"/>
</dbReference>
<accession>A0A7X0IRL9</accession>
<reference evidence="3 4" key="1">
    <citation type="submission" date="2020-08" db="EMBL/GenBank/DDBJ databases">
        <title>Genomic Encyclopedia of Type Strains, Phase IV (KMG-V): Genome sequencing to study the core and pangenomes of soil and plant-associated prokaryotes.</title>
        <authorList>
            <person name="Whitman W."/>
        </authorList>
    </citation>
    <scope>NUCLEOTIDE SEQUENCE [LARGE SCALE GENOMIC DNA]</scope>
    <source>
        <strain evidence="3 4">SEMIA 4060</strain>
    </source>
</reference>
<keyword evidence="3" id="KW-0808">Transferase</keyword>
<dbReference type="Pfam" id="PF00043">
    <property type="entry name" value="GST_C"/>
    <property type="match status" value="1"/>
</dbReference>
<dbReference type="AlphaFoldDB" id="A0A7X0IRL9"/>
<dbReference type="Pfam" id="PF13409">
    <property type="entry name" value="GST_N_2"/>
    <property type="match status" value="1"/>
</dbReference>
<dbReference type="CDD" id="cd03057">
    <property type="entry name" value="GST_N_Beta"/>
    <property type="match status" value="1"/>
</dbReference>
<comment type="caution">
    <text evidence="3">The sequence shown here is derived from an EMBL/GenBank/DDBJ whole genome shotgun (WGS) entry which is preliminary data.</text>
</comment>
<dbReference type="Gene3D" id="3.40.30.10">
    <property type="entry name" value="Glutaredoxin"/>
    <property type="match status" value="1"/>
</dbReference>